<evidence type="ECO:0000313" key="2">
    <source>
        <dbReference type="EMBL" id="KAJ7954415.1"/>
    </source>
</evidence>
<protein>
    <submittedName>
        <fullName evidence="2">Transposon protein, putative, Mutator sub-class, expressed</fullName>
    </submittedName>
</protein>
<comment type="caution">
    <text evidence="2">The sequence shown here is derived from an EMBL/GenBank/DDBJ whole genome shotgun (WGS) entry which is preliminary data.</text>
</comment>
<dbReference type="AlphaFoldDB" id="A0AAD7LBT9"/>
<dbReference type="InterPro" id="IPR018289">
    <property type="entry name" value="MULE_transposase_dom"/>
</dbReference>
<dbReference type="PANTHER" id="PTHR31973:SF195">
    <property type="entry name" value="MUDR FAMILY TRANSPOSASE"/>
    <property type="match status" value="1"/>
</dbReference>
<reference evidence="2" key="1">
    <citation type="journal article" date="2023" name="Science">
        <title>Elucidation of the pathway for biosynthesis of saponin adjuvants from the soapbark tree.</title>
        <authorList>
            <person name="Reed J."/>
            <person name="Orme A."/>
            <person name="El-Demerdash A."/>
            <person name="Owen C."/>
            <person name="Martin L.B.B."/>
            <person name="Misra R.C."/>
            <person name="Kikuchi S."/>
            <person name="Rejzek M."/>
            <person name="Martin A.C."/>
            <person name="Harkess A."/>
            <person name="Leebens-Mack J."/>
            <person name="Louveau T."/>
            <person name="Stephenson M.J."/>
            <person name="Osbourn A."/>
        </authorList>
    </citation>
    <scope>NUCLEOTIDE SEQUENCE</scope>
    <source>
        <strain evidence="2">S10</strain>
    </source>
</reference>
<evidence type="ECO:0000259" key="1">
    <source>
        <dbReference type="Pfam" id="PF10551"/>
    </source>
</evidence>
<feature type="domain" description="MULE transposase" evidence="1">
    <location>
        <begin position="77"/>
        <end position="176"/>
    </location>
</feature>
<sequence>MKKIWDAKNKAIGLVFGSWEGSCNQLPKYLNAIRARNPGTKFEWKTYAIDNSSEVIFHRVFWAFGPSIEAFKHCRPIIQIDGTFLYGKYKGKLLISCGVDGVNHVMPPAFAIVEEESKDSWSWFLLCLHVHVTQCDGICLISYHHSGIIAAVKDPSVGWTEPYAYHHYCLRHVASNFHTAKKNSATKNLVMKAGYQVQSHSYHMSLDILPTDRSSTVFIRYSSFSSLMGFRGFDYSKMSKEGGSITSCSG</sequence>
<dbReference type="PANTHER" id="PTHR31973">
    <property type="entry name" value="POLYPROTEIN, PUTATIVE-RELATED"/>
    <property type="match status" value="1"/>
</dbReference>
<dbReference type="Proteomes" id="UP001163823">
    <property type="component" value="Chromosome 10"/>
</dbReference>
<proteinExistence type="predicted"/>
<dbReference type="KEGG" id="qsa:O6P43_025998"/>
<keyword evidence="3" id="KW-1185">Reference proteome</keyword>
<dbReference type="EMBL" id="JARAOO010000010">
    <property type="protein sequence ID" value="KAJ7954415.1"/>
    <property type="molecule type" value="Genomic_DNA"/>
</dbReference>
<dbReference type="Pfam" id="PF10551">
    <property type="entry name" value="MULE"/>
    <property type="match status" value="1"/>
</dbReference>
<gene>
    <name evidence="2" type="ORF">O6P43_025998</name>
</gene>
<name>A0AAD7LBT9_QUISA</name>
<organism evidence="2 3">
    <name type="scientific">Quillaja saponaria</name>
    <name type="common">Soap bark tree</name>
    <dbReference type="NCBI Taxonomy" id="32244"/>
    <lineage>
        <taxon>Eukaryota</taxon>
        <taxon>Viridiplantae</taxon>
        <taxon>Streptophyta</taxon>
        <taxon>Embryophyta</taxon>
        <taxon>Tracheophyta</taxon>
        <taxon>Spermatophyta</taxon>
        <taxon>Magnoliopsida</taxon>
        <taxon>eudicotyledons</taxon>
        <taxon>Gunneridae</taxon>
        <taxon>Pentapetalae</taxon>
        <taxon>rosids</taxon>
        <taxon>fabids</taxon>
        <taxon>Fabales</taxon>
        <taxon>Quillajaceae</taxon>
        <taxon>Quillaja</taxon>
    </lineage>
</organism>
<accession>A0AAD7LBT9</accession>
<evidence type="ECO:0000313" key="3">
    <source>
        <dbReference type="Proteomes" id="UP001163823"/>
    </source>
</evidence>